<dbReference type="Pfam" id="PF20012">
    <property type="entry name" value="GAP1-N1"/>
    <property type="match status" value="1"/>
</dbReference>
<evidence type="ECO:0000313" key="2">
    <source>
        <dbReference type="Proteomes" id="UP000662957"/>
    </source>
</evidence>
<keyword evidence="2" id="KW-1185">Reference proteome</keyword>
<gene>
    <name evidence="1" type="ORF">JX001_12330</name>
</gene>
<accession>A0ABX7LSM2</accession>
<organism evidence="1 2">
    <name type="scientific">Brevundimonas fontaquae</name>
    <dbReference type="NCBI Taxonomy" id="2813778"/>
    <lineage>
        <taxon>Bacteria</taxon>
        <taxon>Pseudomonadati</taxon>
        <taxon>Pseudomonadota</taxon>
        <taxon>Alphaproteobacteria</taxon>
        <taxon>Caulobacterales</taxon>
        <taxon>Caulobacteraceae</taxon>
        <taxon>Brevundimonas</taxon>
    </lineage>
</organism>
<name>A0ABX7LSM2_9CAUL</name>
<dbReference type="Proteomes" id="UP000662957">
    <property type="component" value="Chromosome"/>
</dbReference>
<evidence type="ECO:0000313" key="1">
    <source>
        <dbReference type="EMBL" id="QSF53563.1"/>
    </source>
</evidence>
<evidence type="ECO:0008006" key="3">
    <source>
        <dbReference type="Google" id="ProtNLM"/>
    </source>
</evidence>
<protein>
    <recommendedName>
        <fullName evidence="3">DUF4123 domain-containing protein</fullName>
    </recommendedName>
</protein>
<reference evidence="1 2" key="1">
    <citation type="submission" date="2021-02" db="EMBL/GenBank/DDBJ databases">
        <title>Brevundimonas sp. CS1 genome sequence.</title>
        <authorList>
            <person name="Lee K."/>
            <person name="Choi Y.-J."/>
            <person name="Son H.-R."/>
        </authorList>
    </citation>
    <scope>NUCLEOTIDE SEQUENCE [LARGE SCALE GENOMIC DNA]</scope>
    <source>
        <strain evidence="1 2">CS1</strain>
    </source>
</reference>
<dbReference type="RefSeq" id="WP_205681229.1">
    <property type="nucleotide sequence ID" value="NZ_CP070968.1"/>
</dbReference>
<dbReference type="EMBL" id="CP070968">
    <property type="protein sequence ID" value="QSF53563.1"/>
    <property type="molecule type" value="Genomic_DNA"/>
</dbReference>
<proteinExistence type="predicted"/>
<sequence>MADDGLIVGLKAVHQALFGYEDGHRLLASSLRLSPTLTSSLTVASDLAPDVRFHGTDGYWTGFPLPELKMYALMRTWPAPEMPRPGCVWTHVLFVDIEILGTTRELGAFTHLVQRPQADWTKARYSNALPFNAEEHGLARIPTAYKRADEILSVIYHPGRPRSIEASPGELDELIFALWSQQWPRLRRNFRFQTAVVGHDSPTRQSMFDLRLISTTALPEGPNILVDAIEPRWVGAAAEDIVTGPTGLFRAFLRRYGDDVRRPRSSFAPLATVFTSRGERLNGQGAYGVLELVAESFPEPSDAVTLKTDLISGDDPELSADLISLLSFLVSSDNGGSFPPIPNRAFHKLKSYWPKRKAELLDLAQAALHSNHEIAPSVVDAVVSAIPKDTVWVATTDCPPLREAIVRRNPQVLVSAPEDRLDNDAMFELLEHVPSDADYLTDLFMSLVRRDDQRLVDWAFQRDPSGVIDVIFGYVSANYPIPQIWHRLLASRPAEILRLDRLSAIETESGLLNVASMVGWESDEMVVAGPSVWIAPLKTARQDLSDDDRVWLQSGLLVLALRSGSDPSAPDLLELVFDPVFRRADKSYLPYRVRELLDRWLPRAPYFNSDLANRLVLGIAYAIRYGGLPPSAYYQVTSDKNAAKGVRKALDVDTTGRKILRSIGLK</sequence>